<accession>A0A381MTM9</accession>
<evidence type="ECO:0000256" key="6">
    <source>
        <dbReference type="ARBA" id="ARBA00022839"/>
    </source>
</evidence>
<dbReference type="CDD" id="cd06147">
    <property type="entry name" value="Rrp6p_like_exo"/>
    <property type="match status" value="1"/>
</dbReference>
<comment type="similarity">
    <text evidence="8">Belongs to the exosome component 10/RRP6 family.</text>
</comment>
<dbReference type="GO" id="GO:0071051">
    <property type="term" value="P:poly(A)-dependent snoRNA 3'-end processing"/>
    <property type="evidence" value="ECO:0007669"/>
    <property type="project" value="TreeGrafter"/>
</dbReference>
<dbReference type="InterPro" id="IPR012337">
    <property type="entry name" value="RNaseH-like_sf"/>
</dbReference>
<dbReference type="VEuPathDB" id="TriTrypDB:LINF_340037400"/>
<accession>A0A2K4Z5C2</accession>
<evidence type="ECO:0000256" key="2">
    <source>
        <dbReference type="ARBA" id="ARBA00022552"/>
    </source>
</evidence>
<dbReference type="PROSITE" id="PS50967">
    <property type="entry name" value="HRDC"/>
    <property type="match status" value="1"/>
</dbReference>
<dbReference type="GO" id="GO:0000467">
    <property type="term" value="P:exonucleolytic trimming to generate mature 3'-end of 5.8S rRNA from tricistronic rRNA transcript (SSU-rRNA, 5.8S rRNA, LSU-rRNA)"/>
    <property type="evidence" value="ECO:0007669"/>
    <property type="project" value="InterPro"/>
</dbReference>
<organism evidence="10 11">
    <name type="scientific">Leishmania infantum</name>
    <dbReference type="NCBI Taxonomy" id="5671"/>
    <lineage>
        <taxon>Eukaryota</taxon>
        <taxon>Discoba</taxon>
        <taxon>Euglenozoa</taxon>
        <taxon>Kinetoplastea</taxon>
        <taxon>Metakinetoplastina</taxon>
        <taxon>Trypanosomatida</taxon>
        <taxon>Trypanosomatidae</taxon>
        <taxon>Leishmaniinae</taxon>
        <taxon>Leishmania</taxon>
    </lineage>
</organism>
<dbReference type="SUPFAM" id="SSF47819">
    <property type="entry name" value="HRDC-like"/>
    <property type="match status" value="1"/>
</dbReference>
<dbReference type="SUPFAM" id="SSF53098">
    <property type="entry name" value="Ribonuclease H-like"/>
    <property type="match status" value="1"/>
</dbReference>
<protein>
    <submittedName>
        <fullName evidence="10">Exosome subunit rrp6p homologue, putative</fullName>
    </submittedName>
</protein>
<evidence type="ECO:0000256" key="5">
    <source>
        <dbReference type="ARBA" id="ARBA00022835"/>
    </source>
</evidence>
<dbReference type="GO" id="GO:0003727">
    <property type="term" value="F:single-stranded RNA binding"/>
    <property type="evidence" value="ECO:0007669"/>
    <property type="project" value="TreeGrafter"/>
</dbReference>
<feature type="compositionally biased region" description="Low complexity" evidence="9">
    <location>
        <begin position="693"/>
        <end position="703"/>
    </location>
</feature>
<sequence>MPSTPAAGALPVTKDVVSIVFGPVKEYSKLSAQLPLDDYDYHIAFPGFRKHIHDDSETLVALMDACTQMLPKRRRTSLSAEADPRSGALHLLETDRTTVMEAVDSLLESVDSLLDEVKGRRLDAQEQLSVTFGSELAASQNREGGVVVADAASARAGVLRLAHIRRPQLLFDTPVDNSAAPFVPYYYDASGQSHVGVAGQHPFESLIKAFSIPESQMLPRAEVPPVPLDACPLTFVDTSVAMQAMIAKLLLASEIAVDLEHHDFYSYQGFTCLMQISTREEDFIVDCLKLRSSMGALAPVFLNPSILKVLHGAREDIRWLQKDFSLYVVNFFDTGVALQTLHMPHSLAFAVDHFCQVKLNKKYQTADWRVRPLSAEMVHYARQDTHFLLYVYDRLKALLLNSEGRASIGSLLVHVYNESKQLSLQIYEKPSVVPEETYKIALGRSLSGLNKVQEKVARDVFNWRDSAAREVDDSPTAVLHLSSVLSIASKLPTTAKALLRCCAPATAVVRDNVALLVDLVKDAVASGEDDVAANVRLALTKGESATDREARAMTAATKEWNFYRSLCPMGVHRPMTGTLPSLASVAKTLAPTEVSQEERSALLSHTTPSPWFTAMQALSRVLAARPPQHVDLPGADVFAARQAAAAAAAVSVAAAQASKTAGEEHEESGAVANSRSCSVSETSQKAEEDESTADATTAAPDAEMMSESIIPLDKGAFSIKQEYGIGAKAQAKKGDKGKKWPKK</sequence>
<dbReference type="GO" id="GO:0000166">
    <property type="term" value="F:nucleotide binding"/>
    <property type="evidence" value="ECO:0007669"/>
    <property type="project" value="InterPro"/>
</dbReference>
<name>A0A381MTM9_LEIIN</name>
<dbReference type="InterPro" id="IPR049559">
    <property type="entry name" value="Rrp6p-like_exo"/>
</dbReference>
<proteinExistence type="inferred from homology"/>
<dbReference type="PANTHER" id="PTHR12124">
    <property type="entry name" value="POLYMYOSITIS/SCLERODERMA AUTOANTIGEN-RELATED"/>
    <property type="match status" value="1"/>
</dbReference>
<feature type="region of interest" description="Disordered" evidence="9">
    <location>
        <begin position="660"/>
        <end position="707"/>
    </location>
</feature>
<dbReference type="InterPro" id="IPR002121">
    <property type="entry name" value="HRDC_dom"/>
</dbReference>
<dbReference type="GO" id="GO:0005730">
    <property type="term" value="C:nucleolus"/>
    <property type="evidence" value="ECO:0007669"/>
    <property type="project" value="TreeGrafter"/>
</dbReference>
<dbReference type="Proteomes" id="UP000008153">
    <property type="component" value="Unassembled WGS sequence"/>
</dbReference>
<keyword evidence="11" id="KW-1185">Reference proteome</keyword>
<comment type="caution">
    <text evidence="10">The sequence shown here is derived from an EMBL/GenBank/DDBJ whole genome shotgun (WGS) entry which is preliminary data.</text>
</comment>
<dbReference type="InterPro" id="IPR012588">
    <property type="entry name" value="Exosome-assoc_fac_Rrp6_N"/>
</dbReference>
<dbReference type="GO" id="GO:0071036">
    <property type="term" value="P:nuclear polyadenylation-dependent snoRNA catabolic process"/>
    <property type="evidence" value="ECO:0007669"/>
    <property type="project" value="TreeGrafter"/>
</dbReference>
<dbReference type="GO" id="GO:0071039">
    <property type="term" value="P:nuclear polyadenylation-dependent CUT catabolic process"/>
    <property type="evidence" value="ECO:0007669"/>
    <property type="project" value="TreeGrafter"/>
</dbReference>
<dbReference type="InterPro" id="IPR010997">
    <property type="entry name" value="HRDC-like_sf"/>
</dbReference>
<keyword evidence="2" id="KW-0698">rRNA processing</keyword>
<dbReference type="FunFam" id="1.10.150.80:FF:000001">
    <property type="entry name" value="Putative exosome component 10"/>
    <property type="match status" value="1"/>
</dbReference>
<dbReference type="FunFam" id="3.30.420.10:FF:000059">
    <property type="entry name" value="Exosome complex exonuclease Rrp6"/>
    <property type="match status" value="1"/>
</dbReference>
<dbReference type="GO" id="GO:0071035">
    <property type="term" value="P:nuclear polyadenylation-dependent rRNA catabolic process"/>
    <property type="evidence" value="ECO:0007669"/>
    <property type="project" value="TreeGrafter"/>
</dbReference>
<keyword evidence="7" id="KW-0539">Nucleus</keyword>
<dbReference type="Gene3D" id="1.10.150.80">
    <property type="entry name" value="HRDC domain"/>
    <property type="match status" value="1"/>
</dbReference>
<dbReference type="Pfam" id="PF08066">
    <property type="entry name" value="PMC2NT"/>
    <property type="match status" value="1"/>
</dbReference>
<feature type="compositionally biased region" description="Polar residues" evidence="9">
    <location>
        <begin position="671"/>
        <end position="683"/>
    </location>
</feature>
<dbReference type="InParanoid" id="A0A381MTM9"/>
<keyword evidence="5" id="KW-0271">Exosome</keyword>
<keyword evidence="4" id="KW-0378">Hydrolase</keyword>
<gene>
    <name evidence="10" type="ORF">LinJ_34_4330</name>
</gene>
<dbReference type="SMART" id="SM00474">
    <property type="entry name" value="35EXOc"/>
    <property type="match status" value="1"/>
</dbReference>
<evidence type="ECO:0000256" key="4">
    <source>
        <dbReference type="ARBA" id="ARBA00022801"/>
    </source>
</evidence>
<evidence type="ECO:0000313" key="10">
    <source>
        <dbReference type="EMBL" id="CAM71740.1"/>
    </source>
</evidence>
<dbReference type="GO" id="GO:0071037">
    <property type="term" value="P:nuclear polyadenylation-dependent snRNA catabolic process"/>
    <property type="evidence" value="ECO:0007669"/>
    <property type="project" value="TreeGrafter"/>
</dbReference>
<reference evidence="10 11" key="1">
    <citation type="journal article" date="2007" name="Nat. Genet.">
        <title>Comparative genomic analysis of three Leishmania species that cause diverse human disease.</title>
        <authorList>
            <person name="Peacock C.S."/>
            <person name="Seeger K."/>
            <person name="Harris D."/>
            <person name="Murphy L."/>
            <person name="Ruiz J.C."/>
            <person name="Quail M.A."/>
            <person name="Peters N."/>
            <person name="Adlem E."/>
            <person name="Tivey A."/>
            <person name="Aslett M."/>
            <person name="Kerhornou A."/>
            <person name="Ivens A."/>
            <person name="Fraser A."/>
            <person name="Rajandream M.A."/>
            <person name="Carver T."/>
            <person name="Norbertczak H."/>
            <person name="Chillingworth T."/>
            <person name="Hance Z."/>
            <person name="Jagels K."/>
            <person name="Moule S."/>
            <person name="Ormond D."/>
            <person name="Rutter S."/>
            <person name="Squares R."/>
            <person name="Whitehead S."/>
            <person name="Rabbinowitsch E."/>
            <person name="Arrowsmith C."/>
            <person name="White B."/>
            <person name="Thurston S."/>
            <person name="Bringaud F."/>
            <person name="Baldauf S.L."/>
            <person name="Faulconbridge A."/>
            <person name="Jeffares D."/>
            <person name="Depledge D.P."/>
            <person name="Oyola S.O."/>
            <person name="Hilley J.D."/>
            <person name="Brito L.O."/>
            <person name="Tosi L.R."/>
            <person name="Barrell B."/>
            <person name="Cruz A.K."/>
            <person name="Mottram J.C."/>
            <person name="Smith D.F."/>
            <person name="Berriman M."/>
        </authorList>
    </citation>
    <scope>NUCLEOTIDE SEQUENCE [LARGE SCALE GENOMIC DNA]</scope>
    <source>
        <strain evidence="10 11">JPCM5</strain>
    </source>
</reference>
<dbReference type="GO" id="GO:0071044">
    <property type="term" value="P:histone mRNA catabolic process"/>
    <property type="evidence" value="ECO:0007669"/>
    <property type="project" value="TreeGrafter"/>
</dbReference>
<dbReference type="AlphaFoldDB" id="A0A381MTM9"/>
<dbReference type="PANTHER" id="PTHR12124:SF47">
    <property type="entry name" value="EXOSOME COMPONENT 10"/>
    <property type="match status" value="1"/>
</dbReference>
<accession>A0A5K1ULR4</accession>
<dbReference type="EMBL" id="CACT01000040">
    <property type="protein sequence ID" value="CAM71740.1"/>
    <property type="molecule type" value="Genomic_DNA"/>
</dbReference>
<dbReference type="GO" id="GO:0071038">
    <property type="term" value="P:TRAMP-dependent tRNA surveillance pathway"/>
    <property type="evidence" value="ECO:0007669"/>
    <property type="project" value="TreeGrafter"/>
</dbReference>
<keyword evidence="3" id="KW-0540">Nuclease</keyword>
<dbReference type="Gene3D" id="3.30.420.10">
    <property type="entry name" value="Ribonuclease H-like superfamily/Ribonuclease H"/>
    <property type="match status" value="1"/>
</dbReference>
<dbReference type="InterPro" id="IPR036397">
    <property type="entry name" value="RNaseH_sf"/>
</dbReference>
<dbReference type="GO" id="GO:0000176">
    <property type="term" value="C:nuclear exosome (RNase complex)"/>
    <property type="evidence" value="ECO:0007669"/>
    <property type="project" value="InterPro"/>
</dbReference>
<accession>A4IA84</accession>
<evidence type="ECO:0000256" key="3">
    <source>
        <dbReference type="ARBA" id="ARBA00022722"/>
    </source>
</evidence>
<evidence type="ECO:0000313" key="11">
    <source>
        <dbReference type="Proteomes" id="UP000008153"/>
    </source>
</evidence>
<evidence type="ECO:0000256" key="9">
    <source>
        <dbReference type="SAM" id="MobiDB-lite"/>
    </source>
</evidence>
<keyword evidence="6" id="KW-0269">Exonuclease</keyword>
<dbReference type="GO" id="GO:0071040">
    <property type="term" value="P:nuclear polyadenylation-dependent antisense transcript catabolic process"/>
    <property type="evidence" value="ECO:0007669"/>
    <property type="project" value="TreeGrafter"/>
</dbReference>
<evidence type="ECO:0000256" key="8">
    <source>
        <dbReference type="ARBA" id="ARBA00043957"/>
    </source>
</evidence>
<dbReference type="Pfam" id="PF00570">
    <property type="entry name" value="HRDC"/>
    <property type="match status" value="1"/>
</dbReference>
<dbReference type="OMA" id="AVDHFCQ"/>
<dbReference type="SMART" id="SM00341">
    <property type="entry name" value="HRDC"/>
    <property type="match status" value="1"/>
</dbReference>
<evidence type="ECO:0000256" key="1">
    <source>
        <dbReference type="ARBA" id="ARBA00004123"/>
    </source>
</evidence>
<comment type="subcellular location">
    <subcellularLocation>
        <location evidence="1">Nucleus</location>
    </subcellularLocation>
</comment>
<dbReference type="Pfam" id="PF01612">
    <property type="entry name" value="DNA_pol_A_exo1"/>
    <property type="match status" value="1"/>
</dbReference>
<dbReference type="InterPro" id="IPR045092">
    <property type="entry name" value="Rrp6-like"/>
</dbReference>
<evidence type="ECO:0000256" key="7">
    <source>
        <dbReference type="ARBA" id="ARBA00023242"/>
    </source>
</evidence>
<dbReference type="InterPro" id="IPR044876">
    <property type="entry name" value="HRDC_dom_sf"/>
</dbReference>
<dbReference type="InterPro" id="IPR002562">
    <property type="entry name" value="3'-5'_exonuclease_dom"/>
</dbReference>
<dbReference type="GO" id="GO:0000175">
    <property type="term" value="F:3'-5'-RNA exonuclease activity"/>
    <property type="evidence" value="ECO:0007669"/>
    <property type="project" value="InterPro"/>
</dbReference>
<dbReference type="STRING" id="5671.A0A381MTM9"/>
<dbReference type="SMR" id="A0A381MTM9"/>